<keyword evidence="2" id="KW-1185">Reference proteome</keyword>
<proteinExistence type="predicted"/>
<protein>
    <submittedName>
        <fullName evidence="1">Uncharacterized protein</fullName>
    </submittedName>
</protein>
<evidence type="ECO:0000313" key="2">
    <source>
        <dbReference type="Proteomes" id="UP001196413"/>
    </source>
</evidence>
<dbReference type="Proteomes" id="UP001196413">
    <property type="component" value="Unassembled WGS sequence"/>
</dbReference>
<reference evidence="1" key="1">
    <citation type="submission" date="2021-06" db="EMBL/GenBank/DDBJ databases">
        <title>Parelaphostrongylus tenuis whole genome reference sequence.</title>
        <authorList>
            <person name="Garwood T.J."/>
            <person name="Larsen P.A."/>
            <person name="Fountain-Jones N.M."/>
            <person name="Garbe J.R."/>
            <person name="Macchietto M.G."/>
            <person name="Kania S.A."/>
            <person name="Gerhold R.W."/>
            <person name="Richards J.E."/>
            <person name="Wolf T.M."/>
        </authorList>
    </citation>
    <scope>NUCLEOTIDE SEQUENCE</scope>
    <source>
        <strain evidence="1">MNPRO001-30</strain>
        <tissue evidence="1">Meninges</tissue>
    </source>
</reference>
<accession>A0AAD5R037</accession>
<evidence type="ECO:0000313" key="1">
    <source>
        <dbReference type="EMBL" id="KAJ1367150.1"/>
    </source>
</evidence>
<dbReference type="AlphaFoldDB" id="A0AAD5R037"/>
<name>A0AAD5R037_PARTN</name>
<gene>
    <name evidence="1" type="ORF">KIN20_028006</name>
</gene>
<sequence length="91" mass="10179">MGRGKYAWLIDSITHASSAGWYNCSFFKFSGDILLSSDVFSICVDAILPRLNDIVSNWTVATKQFHVTANAKSFCFKTMQGHTLPRKQGRS</sequence>
<comment type="caution">
    <text evidence="1">The sequence shown here is derived from an EMBL/GenBank/DDBJ whole genome shotgun (WGS) entry which is preliminary data.</text>
</comment>
<organism evidence="1 2">
    <name type="scientific">Parelaphostrongylus tenuis</name>
    <name type="common">Meningeal worm</name>
    <dbReference type="NCBI Taxonomy" id="148309"/>
    <lineage>
        <taxon>Eukaryota</taxon>
        <taxon>Metazoa</taxon>
        <taxon>Ecdysozoa</taxon>
        <taxon>Nematoda</taxon>
        <taxon>Chromadorea</taxon>
        <taxon>Rhabditida</taxon>
        <taxon>Rhabditina</taxon>
        <taxon>Rhabditomorpha</taxon>
        <taxon>Strongyloidea</taxon>
        <taxon>Metastrongylidae</taxon>
        <taxon>Parelaphostrongylus</taxon>
    </lineage>
</organism>
<dbReference type="EMBL" id="JAHQIW010005788">
    <property type="protein sequence ID" value="KAJ1367150.1"/>
    <property type="molecule type" value="Genomic_DNA"/>
</dbReference>